<accession>A0A830BTJ9</accession>
<dbReference type="PANTHER" id="PTHR31376:SF17">
    <property type="entry name" value="PURINE PERMEASE 21-RELATED"/>
    <property type="match status" value="1"/>
</dbReference>
<dbReference type="GO" id="GO:0005345">
    <property type="term" value="F:purine nucleobase transmembrane transporter activity"/>
    <property type="evidence" value="ECO:0007669"/>
    <property type="project" value="UniProtKB-ARBA"/>
</dbReference>
<dbReference type="Pfam" id="PF16913">
    <property type="entry name" value="PUNUT"/>
    <property type="match status" value="1"/>
</dbReference>
<evidence type="ECO:0000313" key="8">
    <source>
        <dbReference type="EMBL" id="GFP91277.1"/>
    </source>
</evidence>
<feature type="transmembrane region" description="Helical" evidence="7">
    <location>
        <begin position="38"/>
        <end position="58"/>
    </location>
</feature>
<comment type="subcellular location">
    <subcellularLocation>
        <location evidence="1">Membrane</location>
        <topology evidence="1">Multi-pass membrane protein</topology>
    </subcellularLocation>
</comment>
<feature type="transmembrane region" description="Helical" evidence="7">
    <location>
        <begin position="181"/>
        <end position="201"/>
    </location>
</feature>
<keyword evidence="9" id="KW-1185">Reference proteome</keyword>
<sequence length="238" mass="26385">MLYSIGLQYLPVTTYTLICASQLGFSALFSYFLNKQNFTPYIVNSLVLLTISSVLLVFQTDPGDSNKVSRKKYVIGFLCTLAASASHALMLSLTQVAFQKIIKKETIRSTIDLTIYQSLIATFVILIGLFASGDWETLGREMKGYKLGQVSYVMKLFWAAVSWQALTVGCVGLIFKVSSLFSNVINILGLSVPPVLAVFFLNDKLTGLKAAAMMLAMWGIYSLPVLVVSYMYQHYLND</sequence>
<dbReference type="InterPro" id="IPR037185">
    <property type="entry name" value="EmrE-like"/>
</dbReference>
<feature type="transmembrane region" description="Helical" evidence="7">
    <location>
        <begin position="152"/>
        <end position="175"/>
    </location>
</feature>
<evidence type="ECO:0000256" key="2">
    <source>
        <dbReference type="ARBA" id="ARBA00006213"/>
    </source>
</evidence>
<dbReference type="InterPro" id="IPR030182">
    <property type="entry name" value="PUP_plant"/>
</dbReference>
<protein>
    <submittedName>
        <fullName evidence="8">Probable purine permease 9</fullName>
    </submittedName>
</protein>
<keyword evidence="6 7" id="KW-0472">Membrane</keyword>
<dbReference type="OrthoDB" id="1907510at2759"/>
<evidence type="ECO:0000256" key="1">
    <source>
        <dbReference type="ARBA" id="ARBA00004141"/>
    </source>
</evidence>
<dbReference type="AlphaFoldDB" id="A0A830BTJ9"/>
<dbReference type="SUPFAM" id="SSF103481">
    <property type="entry name" value="Multidrug resistance efflux transporter EmrE"/>
    <property type="match status" value="1"/>
</dbReference>
<feature type="transmembrane region" description="Helical" evidence="7">
    <location>
        <begin position="12"/>
        <end position="32"/>
    </location>
</feature>
<dbReference type="GO" id="GO:0015211">
    <property type="term" value="F:purine nucleoside transmembrane transporter activity"/>
    <property type="evidence" value="ECO:0007669"/>
    <property type="project" value="InterPro"/>
</dbReference>
<dbReference type="EMBL" id="BMAC01000239">
    <property type="protein sequence ID" value="GFP91277.1"/>
    <property type="molecule type" value="Genomic_DNA"/>
</dbReference>
<dbReference type="GO" id="GO:0016020">
    <property type="term" value="C:membrane"/>
    <property type="evidence" value="ECO:0007669"/>
    <property type="project" value="UniProtKB-SubCell"/>
</dbReference>
<comment type="caution">
    <text evidence="8">The sequence shown here is derived from an EMBL/GenBank/DDBJ whole genome shotgun (WGS) entry which is preliminary data.</text>
</comment>
<dbReference type="PANTHER" id="PTHR31376">
    <property type="entry name" value="OS09G0467300 PROTEIN-RELATED"/>
    <property type="match status" value="1"/>
</dbReference>
<feature type="transmembrane region" description="Helical" evidence="7">
    <location>
        <begin position="113"/>
        <end position="131"/>
    </location>
</feature>
<evidence type="ECO:0000256" key="5">
    <source>
        <dbReference type="ARBA" id="ARBA00022989"/>
    </source>
</evidence>
<gene>
    <name evidence="8" type="ORF">PHJA_001271700</name>
</gene>
<keyword evidence="4 7" id="KW-0812">Transmembrane</keyword>
<feature type="transmembrane region" description="Helical" evidence="7">
    <location>
        <begin position="213"/>
        <end position="232"/>
    </location>
</feature>
<evidence type="ECO:0000256" key="3">
    <source>
        <dbReference type="ARBA" id="ARBA00022448"/>
    </source>
</evidence>
<keyword evidence="3" id="KW-0813">Transport</keyword>
<evidence type="ECO:0000256" key="4">
    <source>
        <dbReference type="ARBA" id="ARBA00022692"/>
    </source>
</evidence>
<evidence type="ECO:0000313" key="9">
    <source>
        <dbReference type="Proteomes" id="UP000653305"/>
    </source>
</evidence>
<name>A0A830BTJ9_9LAMI</name>
<proteinExistence type="inferred from homology"/>
<comment type="similarity">
    <text evidence="2">Belongs to the purine permeases (TC 2.A.7.14) family.</text>
</comment>
<evidence type="ECO:0000256" key="6">
    <source>
        <dbReference type="ARBA" id="ARBA00023136"/>
    </source>
</evidence>
<dbReference type="Proteomes" id="UP000653305">
    <property type="component" value="Unassembled WGS sequence"/>
</dbReference>
<feature type="transmembrane region" description="Helical" evidence="7">
    <location>
        <begin position="73"/>
        <end position="93"/>
    </location>
</feature>
<organism evidence="8 9">
    <name type="scientific">Phtheirospermum japonicum</name>
    <dbReference type="NCBI Taxonomy" id="374723"/>
    <lineage>
        <taxon>Eukaryota</taxon>
        <taxon>Viridiplantae</taxon>
        <taxon>Streptophyta</taxon>
        <taxon>Embryophyta</taxon>
        <taxon>Tracheophyta</taxon>
        <taxon>Spermatophyta</taxon>
        <taxon>Magnoliopsida</taxon>
        <taxon>eudicotyledons</taxon>
        <taxon>Gunneridae</taxon>
        <taxon>Pentapetalae</taxon>
        <taxon>asterids</taxon>
        <taxon>lamiids</taxon>
        <taxon>Lamiales</taxon>
        <taxon>Orobanchaceae</taxon>
        <taxon>Orobanchaceae incertae sedis</taxon>
        <taxon>Phtheirospermum</taxon>
    </lineage>
</organism>
<reference evidence="8" key="1">
    <citation type="submission" date="2020-07" db="EMBL/GenBank/DDBJ databases">
        <title>Ethylene signaling mediates host invasion by parasitic plants.</title>
        <authorList>
            <person name="Yoshida S."/>
        </authorList>
    </citation>
    <scope>NUCLEOTIDE SEQUENCE</scope>
    <source>
        <strain evidence="8">Okayama</strain>
    </source>
</reference>
<evidence type="ECO:0000256" key="7">
    <source>
        <dbReference type="SAM" id="Phobius"/>
    </source>
</evidence>
<keyword evidence="5 7" id="KW-1133">Transmembrane helix</keyword>